<evidence type="ECO:0000313" key="1">
    <source>
        <dbReference type="EMBL" id="SMQ45927.1"/>
    </source>
</evidence>
<dbReference type="AlphaFoldDB" id="A0A1X7RFZ6"/>
<name>A0A1X7RFZ6_ZYMT9</name>
<reference evidence="1 2" key="1">
    <citation type="submission" date="2016-06" db="EMBL/GenBank/DDBJ databases">
        <authorList>
            <person name="Kjaerup R.B."/>
            <person name="Dalgaard T.S."/>
            <person name="Juul-Madsen H.R."/>
        </authorList>
    </citation>
    <scope>NUCLEOTIDE SEQUENCE [LARGE SCALE GENOMIC DNA]</scope>
</reference>
<proteinExistence type="predicted"/>
<evidence type="ECO:0000313" key="2">
    <source>
        <dbReference type="Proteomes" id="UP000215127"/>
    </source>
</evidence>
<sequence length="83" mass="9396">MSYSSRKYQMLQRLGVEQLRPLREPTSSADGIEEERLCHLFDTNIPIRQTPVPGRRCPNCASRGATVWVIPGKRCPHCGTEVN</sequence>
<dbReference type="EMBL" id="LT853692">
    <property type="protein sequence ID" value="SMQ45927.1"/>
    <property type="molecule type" value="Genomic_DNA"/>
</dbReference>
<organism evidence="1 2">
    <name type="scientific">Zymoseptoria tritici (strain ST99CH_3D7)</name>
    <dbReference type="NCBI Taxonomy" id="1276538"/>
    <lineage>
        <taxon>Eukaryota</taxon>
        <taxon>Fungi</taxon>
        <taxon>Dikarya</taxon>
        <taxon>Ascomycota</taxon>
        <taxon>Pezizomycotina</taxon>
        <taxon>Dothideomycetes</taxon>
        <taxon>Dothideomycetidae</taxon>
        <taxon>Mycosphaerellales</taxon>
        <taxon>Mycosphaerellaceae</taxon>
        <taxon>Zymoseptoria</taxon>
    </lineage>
</organism>
<protein>
    <submittedName>
        <fullName evidence="1">Uncharacterized protein</fullName>
    </submittedName>
</protein>
<keyword evidence="2" id="KW-1185">Reference proteome</keyword>
<accession>A0A1X7RFZ6</accession>
<gene>
    <name evidence="1" type="ORF">ZT3D7_G1072</name>
</gene>
<dbReference type="Proteomes" id="UP000215127">
    <property type="component" value="Chromosome 1"/>
</dbReference>